<feature type="active site" description="Proton donor" evidence="2">
    <location>
        <position position="608"/>
    </location>
</feature>
<dbReference type="SUPFAM" id="SSF54373">
    <property type="entry name" value="FAD-linked reductases, C-terminal domain"/>
    <property type="match status" value="1"/>
</dbReference>
<proteinExistence type="inferred from homology"/>
<feature type="active site" description="Proton acceptor" evidence="2">
    <location>
        <position position="655"/>
    </location>
</feature>
<dbReference type="GO" id="GO:0044550">
    <property type="term" value="P:secondary metabolite biosynthetic process"/>
    <property type="evidence" value="ECO:0007669"/>
    <property type="project" value="TreeGrafter"/>
</dbReference>
<dbReference type="Proteomes" id="UP001301769">
    <property type="component" value="Unassembled WGS sequence"/>
</dbReference>
<feature type="binding site" evidence="3">
    <location>
        <begin position="58"/>
        <end position="59"/>
    </location>
    <ligand>
        <name>FAD</name>
        <dbReference type="ChEBI" id="CHEBI:57692"/>
    </ligand>
</feature>
<dbReference type="InterPro" id="IPR007867">
    <property type="entry name" value="GMC_OxRtase_C"/>
</dbReference>
<dbReference type="PANTHER" id="PTHR11552">
    <property type="entry name" value="GLUCOSE-METHANOL-CHOLINE GMC OXIDOREDUCTASE"/>
    <property type="match status" value="1"/>
</dbReference>
<name>A0AAN6YDV3_9PEZI</name>
<dbReference type="PANTHER" id="PTHR11552:SF115">
    <property type="entry name" value="DEHYDROGENASE XPTC-RELATED"/>
    <property type="match status" value="1"/>
</dbReference>
<reference evidence="6" key="2">
    <citation type="submission" date="2023-05" db="EMBL/GenBank/DDBJ databases">
        <authorList>
            <consortium name="Lawrence Berkeley National Laboratory"/>
            <person name="Steindorff A."/>
            <person name="Hensen N."/>
            <person name="Bonometti L."/>
            <person name="Westerberg I."/>
            <person name="Brannstrom I.O."/>
            <person name="Guillou S."/>
            <person name="Cros-Aarteil S."/>
            <person name="Calhoun S."/>
            <person name="Haridas S."/>
            <person name="Kuo A."/>
            <person name="Mondo S."/>
            <person name="Pangilinan J."/>
            <person name="Riley R."/>
            <person name="Labutti K."/>
            <person name="Andreopoulos B."/>
            <person name="Lipzen A."/>
            <person name="Chen C."/>
            <person name="Yanf M."/>
            <person name="Daum C."/>
            <person name="Ng V."/>
            <person name="Clum A."/>
            <person name="Ohm R."/>
            <person name="Martin F."/>
            <person name="Silar P."/>
            <person name="Natvig D."/>
            <person name="Lalanne C."/>
            <person name="Gautier V."/>
            <person name="Ament-Velasquez S.L."/>
            <person name="Kruys A."/>
            <person name="Hutchinson M.I."/>
            <person name="Powell A.J."/>
            <person name="Barry K."/>
            <person name="Miller A.N."/>
            <person name="Grigoriev I.V."/>
            <person name="Debuchy R."/>
            <person name="Gladieux P."/>
            <person name="Thoren M.H."/>
            <person name="Johannesson H."/>
        </authorList>
    </citation>
    <scope>NUCLEOTIDE SEQUENCE</scope>
    <source>
        <strain evidence="6">PSN293</strain>
    </source>
</reference>
<feature type="signal peptide" evidence="4">
    <location>
        <begin position="1"/>
        <end position="24"/>
    </location>
</feature>
<dbReference type="InterPro" id="IPR000172">
    <property type="entry name" value="GMC_OxRdtase_N"/>
</dbReference>
<evidence type="ECO:0000256" key="2">
    <source>
        <dbReference type="PIRSR" id="PIRSR000137-1"/>
    </source>
</evidence>
<gene>
    <name evidence="6" type="ORF">QBC37DRAFT_370694</name>
</gene>
<reference evidence="6" key="1">
    <citation type="journal article" date="2023" name="Mol. Phylogenet. Evol.">
        <title>Genome-scale phylogeny and comparative genomics of the fungal order Sordariales.</title>
        <authorList>
            <person name="Hensen N."/>
            <person name="Bonometti L."/>
            <person name="Westerberg I."/>
            <person name="Brannstrom I.O."/>
            <person name="Guillou S."/>
            <person name="Cros-Aarteil S."/>
            <person name="Calhoun S."/>
            <person name="Haridas S."/>
            <person name="Kuo A."/>
            <person name="Mondo S."/>
            <person name="Pangilinan J."/>
            <person name="Riley R."/>
            <person name="LaButti K."/>
            <person name="Andreopoulos B."/>
            <person name="Lipzen A."/>
            <person name="Chen C."/>
            <person name="Yan M."/>
            <person name="Daum C."/>
            <person name="Ng V."/>
            <person name="Clum A."/>
            <person name="Steindorff A."/>
            <person name="Ohm R.A."/>
            <person name="Martin F."/>
            <person name="Silar P."/>
            <person name="Natvig D.O."/>
            <person name="Lalanne C."/>
            <person name="Gautier V."/>
            <person name="Ament-Velasquez S.L."/>
            <person name="Kruys A."/>
            <person name="Hutchinson M.I."/>
            <person name="Powell A.J."/>
            <person name="Barry K."/>
            <person name="Miller A.N."/>
            <person name="Grigoriev I.V."/>
            <person name="Debuchy R."/>
            <person name="Gladieux P."/>
            <person name="Hiltunen Thoren M."/>
            <person name="Johannesson H."/>
        </authorList>
    </citation>
    <scope>NUCLEOTIDE SEQUENCE</scope>
    <source>
        <strain evidence="6">PSN293</strain>
    </source>
</reference>
<accession>A0AAN6YDV3</accession>
<protein>
    <submittedName>
        <fullName evidence="6">GMC oxidoreductase</fullName>
    </submittedName>
</protein>
<dbReference type="Pfam" id="PF05199">
    <property type="entry name" value="GMC_oxred_C"/>
    <property type="match status" value="1"/>
</dbReference>
<comment type="cofactor">
    <cofactor evidence="3">
        <name>FAD</name>
        <dbReference type="ChEBI" id="CHEBI:57692"/>
    </cofactor>
</comment>
<dbReference type="AlphaFoldDB" id="A0AAN6YDV3"/>
<dbReference type="Gene3D" id="3.30.560.10">
    <property type="entry name" value="Glucose Oxidase, domain 3"/>
    <property type="match status" value="1"/>
</dbReference>
<evidence type="ECO:0000256" key="1">
    <source>
        <dbReference type="ARBA" id="ARBA00010790"/>
    </source>
</evidence>
<dbReference type="PIRSF" id="PIRSF000137">
    <property type="entry name" value="Alcohol_oxidase"/>
    <property type="match status" value="1"/>
</dbReference>
<dbReference type="InterPro" id="IPR036188">
    <property type="entry name" value="FAD/NAD-bd_sf"/>
</dbReference>
<organism evidence="6 7">
    <name type="scientific">Rhypophila decipiens</name>
    <dbReference type="NCBI Taxonomy" id="261697"/>
    <lineage>
        <taxon>Eukaryota</taxon>
        <taxon>Fungi</taxon>
        <taxon>Dikarya</taxon>
        <taxon>Ascomycota</taxon>
        <taxon>Pezizomycotina</taxon>
        <taxon>Sordariomycetes</taxon>
        <taxon>Sordariomycetidae</taxon>
        <taxon>Sordariales</taxon>
        <taxon>Naviculisporaceae</taxon>
        <taxon>Rhypophila</taxon>
    </lineage>
</organism>
<dbReference type="InterPro" id="IPR012132">
    <property type="entry name" value="GMC_OxRdtase"/>
</dbReference>
<comment type="similarity">
    <text evidence="1">Belongs to the GMC oxidoreductase family.</text>
</comment>
<keyword evidence="3" id="KW-0274">FAD</keyword>
<sequence length="680" mass="73121">MASIRHPLSLASLLTAGLAVLTTAHQHTGHSHARHKRQLVTASQLRDSYDFVVVGAGTSGLTVADRLSEAFPAKTVLVIEYGDLEYAPGAFEPPTLWEGTDYLAGSWEFFTQPSPVMNNKTAYVMVGKTVGGSSAVNGQFLDRGSQYDYNAWEDVYGKGGQGSNIKWNWKGLHQHFKKSVKFTKPSAADAEKYGYTWDVDAAYGGNTPIYASFPPFQWGDQKIFMSAYQELGLKTQKECAGGDKEGVCWVPTTAHPVTMKRSHSGLGHYSLVEGTRSNYDLLVKHQVTRVVYPPSPKAPKKNGKYHQPPLVEVKDVSSCSRLNITVKAEVIISAGAFNTPAILQRSGIGPRSFLKSANIPLVIDSPGVGANLQDHGGSPVTWNFNVPFDSSISPLPADVSDANATYYELAKSQIDQTPAQGPYTLGMGNSAVYVSLPHAAPTTYKNFVSKLRSLASPSSASILASYLPAGEDYASNAAMLAGYQSQLLTLAELFSNPEAPSTESPFASTSHPGHGPVSFAFLLHPLSRGTVHLNESDPLGQPILDYRAGSNPLDFSQHIAHLRYLRQLGSTPTFKKYAAVETSPGADVQTDEELIEYIKNSIVLSFQHPCCTAAMMPRDKGGVVGRDLKVHGAENLGGGLRVADMSIAPLLVGSHTSATAYAIGEKAADIIIKEWSTGKN</sequence>
<dbReference type="Pfam" id="PF00732">
    <property type="entry name" value="GMC_oxred_N"/>
    <property type="match status" value="1"/>
</dbReference>
<evidence type="ECO:0000256" key="4">
    <source>
        <dbReference type="SAM" id="SignalP"/>
    </source>
</evidence>
<feature type="chain" id="PRO_5042835475" evidence="4">
    <location>
        <begin position="25"/>
        <end position="680"/>
    </location>
</feature>
<dbReference type="SUPFAM" id="SSF51905">
    <property type="entry name" value="FAD/NAD(P)-binding domain"/>
    <property type="match status" value="1"/>
</dbReference>
<comment type="caution">
    <text evidence="6">The sequence shown here is derived from an EMBL/GenBank/DDBJ whole genome shotgun (WGS) entry which is preliminary data.</text>
</comment>
<dbReference type="PROSITE" id="PS00624">
    <property type="entry name" value="GMC_OXRED_2"/>
    <property type="match status" value="1"/>
</dbReference>
<dbReference type="Gene3D" id="3.50.50.60">
    <property type="entry name" value="FAD/NAD(P)-binding domain"/>
    <property type="match status" value="1"/>
</dbReference>
<dbReference type="EMBL" id="MU858065">
    <property type="protein sequence ID" value="KAK4216806.1"/>
    <property type="molecule type" value="Genomic_DNA"/>
</dbReference>
<evidence type="ECO:0000313" key="6">
    <source>
        <dbReference type="EMBL" id="KAK4216806.1"/>
    </source>
</evidence>
<feature type="binding site" evidence="3">
    <location>
        <position position="287"/>
    </location>
    <ligand>
        <name>FAD</name>
        <dbReference type="ChEBI" id="CHEBI:57692"/>
    </ligand>
</feature>
<dbReference type="GO" id="GO:0050660">
    <property type="term" value="F:flavin adenine dinucleotide binding"/>
    <property type="evidence" value="ECO:0007669"/>
    <property type="project" value="InterPro"/>
</dbReference>
<keyword evidence="7" id="KW-1185">Reference proteome</keyword>
<feature type="domain" description="Glucose-methanol-choline oxidoreductase N-terminal" evidence="5">
    <location>
        <begin position="335"/>
        <end position="349"/>
    </location>
</feature>
<dbReference type="GO" id="GO:0016614">
    <property type="term" value="F:oxidoreductase activity, acting on CH-OH group of donors"/>
    <property type="evidence" value="ECO:0007669"/>
    <property type="project" value="InterPro"/>
</dbReference>
<keyword evidence="4" id="KW-0732">Signal</keyword>
<evidence type="ECO:0000259" key="5">
    <source>
        <dbReference type="PROSITE" id="PS00624"/>
    </source>
</evidence>
<evidence type="ECO:0000313" key="7">
    <source>
        <dbReference type="Proteomes" id="UP001301769"/>
    </source>
</evidence>
<evidence type="ECO:0000256" key="3">
    <source>
        <dbReference type="PIRSR" id="PIRSR000137-2"/>
    </source>
</evidence>
<keyword evidence="3" id="KW-0285">Flavoprotein</keyword>